<evidence type="ECO:0000313" key="2">
    <source>
        <dbReference type="Proteomes" id="UP000178943"/>
    </source>
</evidence>
<reference evidence="1 2" key="1">
    <citation type="journal article" date="2016" name="Nat. Commun.">
        <title>Thousands of microbial genomes shed light on interconnected biogeochemical processes in an aquifer system.</title>
        <authorList>
            <person name="Anantharaman K."/>
            <person name="Brown C.T."/>
            <person name="Hug L.A."/>
            <person name="Sharon I."/>
            <person name="Castelle C.J."/>
            <person name="Probst A.J."/>
            <person name="Thomas B.C."/>
            <person name="Singh A."/>
            <person name="Wilkins M.J."/>
            <person name="Karaoz U."/>
            <person name="Brodie E.L."/>
            <person name="Williams K.H."/>
            <person name="Hubbard S.S."/>
            <person name="Banfield J.F."/>
        </authorList>
    </citation>
    <scope>NUCLEOTIDE SEQUENCE [LARGE SCALE GENOMIC DNA]</scope>
</reference>
<dbReference type="EMBL" id="MFGW01000010">
    <property type="protein sequence ID" value="OGF68189.1"/>
    <property type="molecule type" value="Genomic_DNA"/>
</dbReference>
<dbReference type="Proteomes" id="UP000178943">
    <property type="component" value="Unassembled WGS sequence"/>
</dbReference>
<dbReference type="STRING" id="1817863.A2Y62_05355"/>
<sequence>MKWKFPFLSRNLQYSLLILPLIIILHSQNICANKSPDSFVFQKTSLSFEDRVNCQKAIEKIFWEHRVWPKDNPHPKPSF</sequence>
<dbReference type="AlphaFoldDB" id="A0A1F5VXM9"/>
<accession>A0A1F5VXM9</accession>
<gene>
    <name evidence="1" type="ORF">A2Y62_05355</name>
</gene>
<evidence type="ECO:0000313" key="1">
    <source>
        <dbReference type="EMBL" id="OGF68189.1"/>
    </source>
</evidence>
<organism evidence="1 2">
    <name type="scientific">Candidatus Fischerbacteria bacterium RBG_13_37_8</name>
    <dbReference type="NCBI Taxonomy" id="1817863"/>
    <lineage>
        <taxon>Bacteria</taxon>
        <taxon>Candidatus Fischeribacteriota</taxon>
    </lineage>
</organism>
<proteinExistence type="predicted"/>
<name>A0A1F5VXM9_9BACT</name>
<comment type="caution">
    <text evidence="1">The sequence shown here is derived from an EMBL/GenBank/DDBJ whole genome shotgun (WGS) entry which is preliminary data.</text>
</comment>
<protein>
    <submittedName>
        <fullName evidence="1">Uncharacterized protein</fullName>
    </submittedName>
</protein>